<sequence>MNAAKTEHTILRRCLTPASADPHARAEKEAWRSTRKLGSLLEDADDVSRRKILAAAALRRLWTVWLRSHRITDTTRIRLHNCYVLPILLYNCGAWALTPTELHRLESFHRRQLRSRPLRHWITSARWGLLGHILRRLQDIPAFIQMKAYFSSSDSSKWRGRPRTTLPLVLDQDLDARDSTYADTTLCHRLAKLRLAQV</sequence>
<protein>
    <submittedName>
        <fullName evidence="1">Uncharacterized protein</fullName>
    </submittedName>
</protein>
<dbReference type="AlphaFoldDB" id="G4YG41"/>
<evidence type="ECO:0000313" key="1">
    <source>
        <dbReference type="EMBL" id="EGZ28384.1"/>
    </source>
</evidence>
<organism evidence="1 2">
    <name type="scientific">Phytophthora sojae (strain P6497)</name>
    <name type="common">Soybean stem and root rot agent</name>
    <name type="synonym">Phytophthora megasperma f. sp. glycines</name>
    <dbReference type="NCBI Taxonomy" id="1094619"/>
    <lineage>
        <taxon>Eukaryota</taxon>
        <taxon>Sar</taxon>
        <taxon>Stramenopiles</taxon>
        <taxon>Oomycota</taxon>
        <taxon>Peronosporomycetes</taxon>
        <taxon>Peronosporales</taxon>
        <taxon>Peronosporaceae</taxon>
        <taxon>Phytophthora</taxon>
    </lineage>
</organism>
<proteinExistence type="predicted"/>
<dbReference type="OMA" id="WALTTSE"/>
<dbReference type="EMBL" id="JH159151">
    <property type="protein sequence ID" value="EGZ28384.1"/>
    <property type="molecule type" value="Genomic_DNA"/>
</dbReference>
<evidence type="ECO:0000313" key="2">
    <source>
        <dbReference type="Proteomes" id="UP000002640"/>
    </source>
</evidence>
<dbReference type="RefSeq" id="XP_009515659.1">
    <property type="nucleotide sequence ID" value="XM_009517364.1"/>
</dbReference>
<accession>G4YG41</accession>
<dbReference type="SMR" id="G4YG41"/>
<dbReference type="Proteomes" id="UP000002640">
    <property type="component" value="Unassembled WGS sequence"/>
</dbReference>
<reference evidence="1 2" key="1">
    <citation type="journal article" date="2006" name="Science">
        <title>Phytophthora genome sequences uncover evolutionary origins and mechanisms of pathogenesis.</title>
        <authorList>
            <person name="Tyler B.M."/>
            <person name="Tripathy S."/>
            <person name="Zhang X."/>
            <person name="Dehal P."/>
            <person name="Jiang R.H."/>
            <person name="Aerts A."/>
            <person name="Arredondo F.D."/>
            <person name="Baxter L."/>
            <person name="Bensasson D."/>
            <person name="Beynon J.L."/>
            <person name="Chapman J."/>
            <person name="Damasceno C.M."/>
            <person name="Dorrance A.E."/>
            <person name="Dou D."/>
            <person name="Dickerman A.W."/>
            <person name="Dubchak I.L."/>
            <person name="Garbelotto M."/>
            <person name="Gijzen M."/>
            <person name="Gordon S.G."/>
            <person name="Govers F."/>
            <person name="Grunwald N.J."/>
            <person name="Huang W."/>
            <person name="Ivors K.L."/>
            <person name="Jones R.W."/>
            <person name="Kamoun S."/>
            <person name="Krampis K."/>
            <person name="Lamour K.H."/>
            <person name="Lee M.K."/>
            <person name="McDonald W.H."/>
            <person name="Medina M."/>
            <person name="Meijer H.J."/>
            <person name="Nordberg E.K."/>
            <person name="Maclean D.J."/>
            <person name="Ospina-Giraldo M.D."/>
            <person name="Morris P.F."/>
            <person name="Phuntumart V."/>
            <person name="Putnam N.H."/>
            <person name="Rash S."/>
            <person name="Rose J.K."/>
            <person name="Sakihama Y."/>
            <person name="Salamov A.A."/>
            <person name="Savidor A."/>
            <person name="Scheuring C.F."/>
            <person name="Smith B.M."/>
            <person name="Sobral B.W."/>
            <person name="Terry A."/>
            <person name="Torto-Alalibo T.A."/>
            <person name="Win J."/>
            <person name="Xu Z."/>
            <person name="Zhang H."/>
            <person name="Grigoriev I.V."/>
            <person name="Rokhsar D.S."/>
            <person name="Boore J.L."/>
        </authorList>
    </citation>
    <scope>NUCLEOTIDE SEQUENCE [LARGE SCALE GENOMIC DNA]</scope>
    <source>
        <strain evidence="1 2">P6497</strain>
    </source>
</reference>
<gene>
    <name evidence="1" type="ORF">PHYSODRAFT_472706</name>
</gene>
<dbReference type="KEGG" id="psoj:PHYSODRAFT_472706"/>
<dbReference type="InParanoid" id="G4YG41"/>
<keyword evidence="2" id="KW-1185">Reference proteome</keyword>
<name>G4YG41_PHYSP</name>
<dbReference type="GeneID" id="20654262"/>